<feature type="compositionally biased region" description="Pro residues" evidence="1">
    <location>
        <begin position="44"/>
        <end position="53"/>
    </location>
</feature>
<comment type="caution">
    <text evidence="2">The sequence shown here is derived from an EMBL/GenBank/DDBJ whole genome shotgun (WGS) entry which is preliminary data.</text>
</comment>
<gene>
    <name evidence="2" type="ORF">Q9L58_002059</name>
</gene>
<feature type="region of interest" description="Disordered" evidence="1">
    <location>
        <begin position="1"/>
        <end position="55"/>
    </location>
</feature>
<sequence>MASPRRKSAVAGGAITPARIHARSLQSGTPFSTPSPSSRSTVPVLPPPTPLPMHPSDQYPPGKILSTAATAFALKAYLETLLHGIGWDPSTTTVTDFINQYSWLLAEELNTTPDRAAAIFLEIFDKTTPDMRAVCHALVGMEEKLHCSRETSKALRTLFRKNHETTPEVMLEVGGESLDEKVGMSTLKDRRSELGGGAAMWRRIFGGLFREMFGKKKKGKGWQE</sequence>
<evidence type="ECO:0000256" key="1">
    <source>
        <dbReference type="SAM" id="MobiDB-lite"/>
    </source>
</evidence>
<accession>A0ABR3GSP3</accession>
<proteinExistence type="predicted"/>
<dbReference type="Proteomes" id="UP001447188">
    <property type="component" value="Unassembled WGS sequence"/>
</dbReference>
<feature type="compositionally biased region" description="Low complexity" evidence="1">
    <location>
        <begin position="27"/>
        <end position="43"/>
    </location>
</feature>
<reference evidence="2 3" key="1">
    <citation type="submission" date="2024-02" db="EMBL/GenBank/DDBJ databases">
        <title>Discinaceae phylogenomics.</title>
        <authorList>
            <person name="Dirks A.C."/>
            <person name="James T.Y."/>
        </authorList>
    </citation>
    <scope>NUCLEOTIDE SEQUENCE [LARGE SCALE GENOMIC DNA]</scope>
    <source>
        <strain evidence="2 3">ACD0624</strain>
    </source>
</reference>
<protein>
    <submittedName>
        <fullName evidence="2">Uncharacterized protein</fullName>
    </submittedName>
</protein>
<evidence type="ECO:0000313" key="3">
    <source>
        <dbReference type="Proteomes" id="UP001447188"/>
    </source>
</evidence>
<keyword evidence="3" id="KW-1185">Reference proteome</keyword>
<organism evidence="2 3">
    <name type="scientific">Discina gigas</name>
    <dbReference type="NCBI Taxonomy" id="1032678"/>
    <lineage>
        <taxon>Eukaryota</taxon>
        <taxon>Fungi</taxon>
        <taxon>Dikarya</taxon>
        <taxon>Ascomycota</taxon>
        <taxon>Pezizomycotina</taxon>
        <taxon>Pezizomycetes</taxon>
        <taxon>Pezizales</taxon>
        <taxon>Discinaceae</taxon>
        <taxon>Discina</taxon>
    </lineage>
</organism>
<evidence type="ECO:0000313" key="2">
    <source>
        <dbReference type="EMBL" id="KAL0638830.1"/>
    </source>
</evidence>
<name>A0ABR3GSP3_9PEZI</name>
<dbReference type="EMBL" id="JBBBZM010000017">
    <property type="protein sequence ID" value="KAL0638830.1"/>
    <property type="molecule type" value="Genomic_DNA"/>
</dbReference>